<keyword evidence="2" id="KW-0547">Nucleotide-binding</keyword>
<keyword evidence="3" id="KW-0067">ATP-binding</keyword>
<dbReference type="PANTHER" id="PTHR42961">
    <property type="entry name" value="IRON-SULFUR PROTEIN NUBPL"/>
    <property type="match status" value="1"/>
</dbReference>
<dbReference type="InterPro" id="IPR044304">
    <property type="entry name" value="NUBPL-like"/>
</dbReference>
<sequence length="565" mass="59802">MLSLRPLSALSALPALSFPSLRPLSTRAILAQEEAVLSACGSVVDPSSGKSLRSTNFLKVSTDEAAEPPLTKLTLELPSNFHPHRASLAEQVRAKAAGVMPPVPVAVSYKNHAAKLANSSHLAGPGLEETRAIVAVYSCKGGVGKSTVAANLAFALARSDPELKVGLLDCDVYGPSLPTLIRPPDVTVRRSDLGKGMVRPIAHGPPSNPVQFLSLGYVSPSSGVPGSGEGTTVGSADPAVIRGPMASRVVTQLLKGTEWGALDVLLLDLPPGTGDVQLTVCQEVACDAAVAVTTPGELARADVVKGVRMFDQMGVPTVAAVENMAYFVNPLDRSKRHFLLGRSIDARDLLGPGMEEGEGDGAVVRVPMSERVSQGNDTGVPIMLEEEDGGGDGENPIESHETEKAFVALAELLKKQLYEVHTGSFAARRRMAENKAAIEEQGEAAIEEAAASTSGEADAVDEAGAPLSMNNVHLSHSEARKGFVLRIFGEEGAREWVLPTDELRYRNPKTGDKMEAPVLDRRQNQKVSLVERKGSYGFEVTWGNNARIIYSMKAVLAARGDMKEA</sequence>
<evidence type="ECO:0008006" key="10">
    <source>
        <dbReference type="Google" id="ProtNLM"/>
    </source>
</evidence>
<feature type="region of interest" description="Disordered" evidence="7">
    <location>
        <begin position="374"/>
        <end position="398"/>
    </location>
</feature>
<comment type="caution">
    <text evidence="8">The sequence shown here is derived from an EMBL/GenBank/DDBJ whole genome shotgun (WGS) entry which is preliminary data.</text>
</comment>
<dbReference type="EMBL" id="BRYB01002102">
    <property type="protein sequence ID" value="GMI39713.1"/>
    <property type="molecule type" value="Genomic_DNA"/>
</dbReference>
<evidence type="ECO:0000256" key="1">
    <source>
        <dbReference type="ARBA" id="ARBA00022723"/>
    </source>
</evidence>
<dbReference type="SUPFAM" id="SSF52540">
    <property type="entry name" value="P-loop containing nucleoside triphosphate hydrolases"/>
    <property type="match status" value="1"/>
</dbReference>
<proteinExistence type="inferred from homology"/>
<keyword evidence="5" id="KW-0411">Iron-sulfur</keyword>
<keyword evidence="1" id="KW-0479">Metal-binding</keyword>
<name>A0ABQ6N3U3_9STRA</name>
<reference evidence="8 9" key="1">
    <citation type="journal article" date="2023" name="Commun. Biol.">
        <title>Genome analysis of Parmales, the sister group of diatoms, reveals the evolutionary specialization of diatoms from phago-mixotrophs to photoautotrophs.</title>
        <authorList>
            <person name="Ban H."/>
            <person name="Sato S."/>
            <person name="Yoshikawa S."/>
            <person name="Yamada K."/>
            <person name="Nakamura Y."/>
            <person name="Ichinomiya M."/>
            <person name="Sato N."/>
            <person name="Blanc-Mathieu R."/>
            <person name="Endo H."/>
            <person name="Kuwata A."/>
            <person name="Ogata H."/>
        </authorList>
    </citation>
    <scope>NUCLEOTIDE SEQUENCE [LARGE SCALE GENOMIC DNA]</scope>
</reference>
<dbReference type="PROSITE" id="PS01215">
    <property type="entry name" value="MRP"/>
    <property type="match status" value="1"/>
</dbReference>
<keyword evidence="9" id="KW-1185">Reference proteome</keyword>
<evidence type="ECO:0000256" key="3">
    <source>
        <dbReference type="ARBA" id="ARBA00022840"/>
    </source>
</evidence>
<comment type="similarity">
    <text evidence="6">Belongs to the Mrp/NBP35 ATP-binding proteins family.</text>
</comment>
<evidence type="ECO:0000313" key="9">
    <source>
        <dbReference type="Proteomes" id="UP001165060"/>
    </source>
</evidence>
<dbReference type="InterPro" id="IPR027417">
    <property type="entry name" value="P-loop_NTPase"/>
</dbReference>
<dbReference type="PANTHER" id="PTHR42961:SF2">
    <property type="entry name" value="IRON-SULFUR PROTEIN NUBPL"/>
    <property type="match status" value="1"/>
</dbReference>
<dbReference type="HAMAP" id="MF_02040">
    <property type="entry name" value="Mrp_NBP35"/>
    <property type="match status" value="1"/>
</dbReference>
<gene>
    <name evidence="8" type="ORF">TeGR_g3863</name>
</gene>
<evidence type="ECO:0000256" key="7">
    <source>
        <dbReference type="SAM" id="MobiDB-lite"/>
    </source>
</evidence>
<evidence type="ECO:0000256" key="4">
    <source>
        <dbReference type="ARBA" id="ARBA00023004"/>
    </source>
</evidence>
<evidence type="ECO:0000256" key="5">
    <source>
        <dbReference type="ARBA" id="ARBA00023014"/>
    </source>
</evidence>
<dbReference type="InterPro" id="IPR000808">
    <property type="entry name" value="Mrp-like_CS"/>
</dbReference>
<evidence type="ECO:0000313" key="8">
    <source>
        <dbReference type="EMBL" id="GMI39713.1"/>
    </source>
</evidence>
<keyword evidence="4" id="KW-0408">Iron</keyword>
<evidence type="ECO:0000256" key="2">
    <source>
        <dbReference type="ARBA" id="ARBA00022741"/>
    </source>
</evidence>
<protein>
    <recommendedName>
        <fullName evidence="10">P-loop containing nucleoside triphosphate hydrolase protein</fullName>
    </recommendedName>
</protein>
<dbReference type="Proteomes" id="UP001165060">
    <property type="component" value="Unassembled WGS sequence"/>
</dbReference>
<accession>A0ABQ6N3U3</accession>
<evidence type="ECO:0000256" key="6">
    <source>
        <dbReference type="ARBA" id="ARBA00024036"/>
    </source>
</evidence>
<organism evidence="8 9">
    <name type="scientific">Tetraparma gracilis</name>
    <dbReference type="NCBI Taxonomy" id="2962635"/>
    <lineage>
        <taxon>Eukaryota</taxon>
        <taxon>Sar</taxon>
        <taxon>Stramenopiles</taxon>
        <taxon>Ochrophyta</taxon>
        <taxon>Bolidophyceae</taxon>
        <taxon>Parmales</taxon>
        <taxon>Triparmaceae</taxon>
        <taxon>Tetraparma</taxon>
    </lineage>
</organism>
<dbReference type="InterPro" id="IPR019591">
    <property type="entry name" value="Mrp/NBP35_ATP-bd"/>
</dbReference>
<dbReference type="Pfam" id="PF10609">
    <property type="entry name" value="ParA"/>
    <property type="match status" value="1"/>
</dbReference>
<dbReference type="InterPro" id="IPR033756">
    <property type="entry name" value="YlxH/NBP35"/>
</dbReference>
<dbReference type="Gene3D" id="3.40.50.300">
    <property type="entry name" value="P-loop containing nucleotide triphosphate hydrolases"/>
    <property type="match status" value="1"/>
</dbReference>